<sequence length="621" mass="67680">MPFPTLRALGRATAALAAAVLAVPLFAVAASAQDFSDIPPSHKFYKEITWAAQEGITNGLSDGRFGPNSSVTRDAFAVYLYELAGSPSVTLPSKSPFKDVTPSTTFYRQMVWMDQQGISNGYADGTFRPKDNINRDAMAVFMYRYLGEPSFTPPSRSPFTDMTPRSKFYKEVAWMDQSGISGGYSDGTFRPRDDVTRGATIVFLYRASGSPDVDLPAIVPTSFTVKGAGFGHGVGMSQYGAQAMALEGYSANSILQKYYTGTSVSTVAADRNLKVEVFGSGTDSRNSVDLIARGKWRLSFYDVGATPADTWYGNAGERLKVTRDGNEVEVERPDGRTFTAERVILNWEGTRDYQSGSSVKAYAELYKRGTSTRASHGTYRHGQLRVSVPSESYPRLIISNQVKLNTEYLYGIAEMPSSWDPDALQAQAIVARGYALRQMGNFSDNCDCHIYDDTRDQQFSGWQKENEGTNAYYGKRWVAAVDATNASSGTTGKVLTSGGSIAQTYYYSSSGGQTENSEDIWSAALPYLRSVDDPWSETSINPNRAWTQTMSQSKARSVFGLADVVSIRVVSRTAGGSDAAATKVTATSSTGKTSSITGAERIRSRLANGKSPWLWSFTPNH</sequence>
<dbReference type="InterPro" id="IPR001119">
    <property type="entry name" value="SLH_dom"/>
</dbReference>
<feature type="domain" description="SLH" evidence="2">
    <location>
        <begin position="93"/>
        <end position="156"/>
    </location>
</feature>
<keyword evidence="1" id="KW-0732">Signal</keyword>
<keyword evidence="4" id="KW-1185">Reference proteome</keyword>
<evidence type="ECO:0000259" key="2">
    <source>
        <dbReference type="PROSITE" id="PS51272"/>
    </source>
</evidence>
<name>A0ABT8GG77_9MICO</name>
<proteinExistence type="predicted"/>
<dbReference type="Proteomes" id="UP001172708">
    <property type="component" value="Unassembled WGS sequence"/>
</dbReference>
<dbReference type="EMBL" id="JAUHQA010000001">
    <property type="protein sequence ID" value="MDN4480438.1"/>
    <property type="molecule type" value="Genomic_DNA"/>
</dbReference>
<feature type="domain" description="SLH" evidence="2">
    <location>
        <begin position="31"/>
        <end position="92"/>
    </location>
</feature>
<dbReference type="NCBIfam" id="TIGR02669">
    <property type="entry name" value="SpoIID_LytB"/>
    <property type="match status" value="1"/>
</dbReference>
<dbReference type="PROSITE" id="PS51272">
    <property type="entry name" value="SLH"/>
    <property type="match status" value="3"/>
</dbReference>
<reference evidence="3" key="1">
    <citation type="submission" date="2023-06" db="EMBL/GenBank/DDBJ databases">
        <title>Egi l300058.</title>
        <authorList>
            <person name="Gao L."/>
            <person name="Fang B.-Z."/>
            <person name="Li W.-J."/>
        </authorList>
    </citation>
    <scope>NUCLEOTIDE SEQUENCE</scope>
    <source>
        <strain evidence="3">EGI L300058</strain>
    </source>
</reference>
<evidence type="ECO:0000256" key="1">
    <source>
        <dbReference type="SAM" id="SignalP"/>
    </source>
</evidence>
<comment type="caution">
    <text evidence="3">The sequence shown here is derived from an EMBL/GenBank/DDBJ whole genome shotgun (WGS) entry which is preliminary data.</text>
</comment>
<gene>
    <name evidence="3" type="ORF">QQX02_05825</name>
</gene>
<dbReference type="PANTHER" id="PTHR43308">
    <property type="entry name" value="OUTER MEMBRANE PROTEIN ALPHA-RELATED"/>
    <property type="match status" value="1"/>
</dbReference>
<protein>
    <submittedName>
        <fullName evidence="3">SpoIID/LytB domain-containing protein</fullName>
    </submittedName>
</protein>
<dbReference type="RefSeq" id="WP_301141832.1">
    <property type="nucleotide sequence ID" value="NZ_JAUHQA010000001.1"/>
</dbReference>
<organism evidence="3 4">
    <name type="scientific">Demequina muriae</name>
    <dbReference type="NCBI Taxonomy" id="3051664"/>
    <lineage>
        <taxon>Bacteria</taxon>
        <taxon>Bacillati</taxon>
        <taxon>Actinomycetota</taxon>
        <taxon>Actinomycetes</taxon>
        <taxon>Micrococcales</taxon>
        <taxon>Demequinaceae</taxon>
        <taxon>Demequina</taxon>
    </lineage>
</organism>
<evidence type="ECO:0000313" key="3">
    <source>
        <dbReference type="EMBL" id="MDN4480438.1"/>
    </source>
</evidence>
<dbReference type="InterPro" id="IPR051465">
    <property type="entry name" value="Cell_Envelope_Struct_Comp"/>
</dbReference>
<feature type="signal peptide" evidence="1">
    <location>
        <begin position="1"/>
        <end position="29"/>
    </location>
</feature>
<feature type="domain" description="SLH" evidence="2">
    <location>
        <begin position="157"/>
        <end position="218"/>
    </location>
</feature>
<dbReference type="InterPro" id="IPR013693">
    <property type="entry name" value="SpoIID/LytB_N"/>
</dbReference>
<dbReference type="InterPro" id="IPR013486">
    <property type="entry name" value="SpoIID/LytB"/>
</dbReference>
<dbReference type="Pfam" id="PF08486">
    <property type="entry name" value="SpoIID"/>
    <property type="match status" value="1"/>
</dbReference>
<dbReference type="Pfam" id="PF00395">
    <property type="entry name" value="SLH"/>
    <property type="match status" value="3"/>
</dbReference>
<accession>A0ABT8GG77</accession>
<evidence type="ECO:0000313" key="4">
    <source>
        <dbReference type="Proteomes" id="UP001172708"/>
    </source>
</evidence>
<feature type="chain" id="PRO_5045570989" evidence="1">
    <location>
        <begin position="30"/>
        <end position="621"/>
    </location>
</feature>